<evidence type="ECO:0000259" key="1">
    <source>
        <dbReference type="Pfam" id="PF07143"/>
    </source>
</evidence>
<evidence type="ECO:0000313" key="2">
    <source>
        <dbReference type="EMBL" id="AUX22288.1"/>
    </source>
</evidence>
<dbReference type="RefSeq" id="WP_129347478.1">
    <property type="nucleotide sequence ID" value="NZ_CP012670.1"/>
</dbReference>
<sequence>MKANEINNSLPFAGAPEGARPAVDVDMDLAHKPAHTMNSWFAVGHLESRGARFSYLVHLLAIGINGFTVALDSAVSVTCEDTGAYRVQTNLYSMIRSKASRSRFEVRAPIAFMGGTLDNLIVKADTEDIRIDLNMKAHGHPLFNRGTGRFDMLGMDVFQYSIPDLGTTGSIRIDGMDHPVSGVSWFDRQWQDQPLGPPRGRWTWMDLNLSNGWFVSLWDVVDEDGRTDSWVTVVDGRGRHIVTDLVPLAESSFDFWQSPRSGCKFPTRWLVRAPALGLELEVTAEPKGQEIVGVLHARYEGVCHIRGMVGGESVGGRCYVEMVGDWKSNRAERMRLVLSRLARLG</sequence>
<dbReference type="InterPro" id="IPR023374">
    <property type="entry name" value="AttH-like_dom_sf"/>
</dbReference>
<reference evidence="2 3" key="1">
    <citation type="submission" date="2015-09" db="EMBL/GenBank/DDBJ databases">
        <title>Sorangium comparison.</title>
        <authorList>
            <person name="Zaburannyi N."/>
            <person name="Bunk B."/>
            <person name="Overmann J."/>
            <person name="Mueller R."/>
        </authorList>
    </citation>
    <scope>NUCLEOTIDE SEQUENCE [LARGE SCALE GENOMIC DNA]</scope>
    <source>
        <strain evidence="2 3">So ceGT47</strain>
    </source>
</reference>
<organism evidence="2 3">
    <name type="scientific">Sorangium cellulosum</name>
    <name type="common">Polyangium cellulosum</name>
    <dbReference type="NCBI Taxonomy" id="56"/>
    <lineage>
        <taxon>Bacteria</taxon>
        <taxon>Pseudomonadati</taxon>
        <taxon>Myxococcota</taxon>
        <taxon>Polyangia</taxon>
        <taxon>Polyangiales</taxon>
        <taxon>Polyangiaceae</taxon>
        <taxon>Sorangium</taxon>
    </lineage>
</organism>
<dbReference type="OrthoDB" id="9770826at2"/>
<dbReference type="AlphaFoldDB" id="A0A4P2Q057"/>
<gene>
    <name evidence="2" type="ORF">SOCEGT47_027890</name>
</gene>
<dbReference type="PANTHER" id="PTHR38591">
    <property type="entry name" value="HYDROLASE"/>
    <property type="match status" value="1"/>
</dbReference>
<accession>A0A4P2Q057</accession>
<dbReference type="SUPFAM" id="SSF159245">
    <property type="entry name" value="AttH-like"/>
    <property type="match status" value="1"/>
</dbReference>
<dbReference type="EMBL" id="CP012670">
    <property type="protein sequence ID" value="AUX22288.1"/>
    <property type="molecule type" value="Genomic_DNA"/>
</dbReference>
<dbReference type="Pfam" id="PF17186">
    <property type="entry name" value="Lipocalin_9"/>
    <property type="match status" value="1"/>
</dbReference>
<dbReference type="PANTHER" id="PTHR38591:SF1">
    <property type="entry name" value="BLL1000 PROTEIN"/>
    <property type="match status" value="1"/>
</dbReference>
<dbReference type="Pfam" id="PF07143">
    <property type="entry name" value="CrtC"/>
    <property type="match status" value="1"/>
</dbReference>
<name>A0A4P2Q057_SORCE</name>
<evidence type="ECO:0000313" key="3">
    <source>
        <dbReference type="Proteomes" id="UP000295781"/>
    </source>
</evidence>
<feature type="domain" description="AttH" evidence="1">
    <location>
        <begin position="38"/>
        <end position="191"/>
    </location>
</feature>
<dbReference type="Proteomes" id="UP000295781">
    <property type="component" value="Chromosome"/>
</dbReference>
<dbReference type="InterPro" id="IPR010791">
    <property type="entry name" value="AttH_dom"/>
</dbReference>
<proteinExistence type="predicted"/>
<protein>
    <recommendedName>
        <fullName evidence="1">AttH domain-containing protein</fullName>
    </recommendedName>
</protein>
<dbReference type="Gene3D" id="2.40.370.10">
    <property type="entry name" value="AttH-like domain"/>
    <property type="match status" value="2"/>
</dbReference>